<reference evidence="2" key="1">
    <citation type="journal article" date="2020" name="J Insects Food Feed">
        <title>The yellow mealworm (Tenebrio molitor) genome: a resource for the emerging insects as food and feed industry.</title>
        <authorList>
            <person name="Eriksson T."/>
            <person name="Andere A."/>
            <person name="Kelstrup H."/>
            <person name="Emery V."/>
            <person name="Picard C."/>
        </authorList>
    </citation>
    <scope>NUCLEOTIDE SEQUENCE</scope>
    <source>
        <strain evidence="2">Stoneville</strain>
        <tissue evidence="2">Whole head</tissue>
    </source>
</reference>
<evidence type="ECO:0000313" key="2">
    <source>
        <dbReference type="EMBL" id="KAH0814902.1"/>
    </source>
</evidence>
<protein>
    <submittedName>
        <fullName evidence="2">Uncharacterized protein</fullName>
    </submittedName>
</protein>
<evidence type="ECO:0000256" key="1">
    <source>
        <dbReference type="SAM" id="MobiDB-lite"/>
    </source>
</evidence>
<gene>
    <name evidence="2" type="ORF">GEV33_007889</name>
</gene>
<reference evidence="2" key="2">
    <citation type="submission" date="2021-08" db="EMBL/GenBank/DDBJ databases">
        <authorList>
            <person name="Eriksson T."/>
        </authorList>
    </citation>
    <scope>NUCLEOTIDE SEQUENCE</scope>
    <source>
        <strain evidence="2">Stoneville</strain>
        <tissue evidence="2">Whole head</tissue>
    </source>
</reference>
<keyword evidence="3" id="KW-1185">Reference proteome</keyword>
<proteinExistence type="predicted"/>
<sequence length="195" mass="21552">MTLFRSLSARASAKFSEMNFTYLEAEINVSYETKHGFWLCETEISPFRQLSRGEGGERVYCRNLLGGIDVGGPFTDAILRNAATIRPLPSNTIPPPPKKQYLLLDDDALTVHPDRKRVIGELVQEHPACGGGTTHKKCRSQQREYIRAAFIGTESLTGNSDNSPPDTPLARKLPTNFSCLDGDAQPHGKHPDTNL</sequence>
<dbReference type="EMBL" id="JABDTM020023802">
    <property type="protein sequence ID" value="KAH0814902.1"/>
    <property type="molecule type" value="Genomic_DNA"/>
</dbReference>
<organism evidence="2 3">
    <name type="scientific">Tenebrio molitor</name>
    <name type="common">Yellow mealworm beetle</name>
    <dbReference type="NCBI Taxonomy" id="7067"/>
    <lineage>
        <taxon>Eukaryota</taxon>
        <taxon>Metazoa</taxon>
        <taxon>Ecdysozoa</taxon>
        <taxon>Arthropoda</taxon>
        <taxon>Hexapoda</taxon>
        <taxon>Insecta</taxon>
        <taxon>Pterygota</taxon>
        <taxon>Neoptera</taxon>
        <taxon>Endopterygota</taxon>
        <taxon>Coleoptera</taxon>
        <taxon>Polyphaga</taxon>
        <taxon>Cucujiformia</taxon>
        <taxon>Tenebrionidae</taxon>
        <taxon>Tenebrio</taxon>
    </lineage>
</organism>
<name>A0A8J6HIC9_TENMO</name>
<feature type="compositionally biased region" description="Polar residues" evidence="1">
    <location>
        <begin position="155"/>
        <end position="164"/>
    </location>
</feature>
<accession>A0A8J6HIC9</accession>
<dbReference type="AlphaFoldDB" id="A0A8J6HIC9"/>
<feature type="compositionally biased region" description="Basic and acidic residues" evidence="1">
    <location>
        <begin position="184"/>
        <end position="195"/>
    </location>
</feature>
<comment type="caution">
    <text evidence="2">The sequence shown here is derived from an EMBL/GenBank/DDBJ whole genome shotgun (WGS) entry which is preliminary data.</text>
</comment>
<evidence type="ECO:0000313" key="3">
    <source>
        <dbReference type="Proteomes" id="UP000719412"/>
    </source>
</evidence>
<dbReference type="Proteomes" id="UP000719412">
    <property type="component" value="Unassembled WGS sequence"/>
</dbReference>
<feature type="region of interest" description="Disordered" evidence="1">
    <location>
        <begin position="155"/>
        <end position="195"/>
    </location>
</feature>